<feature type="transmembrane region" description="Helical" evidence="7">
    <location>
        <begin position="379"/>
        <end position="404"/>
    </location>
</feature>
<accession>A0A830FAE0</accession>
<organism evidence="10 11">
    <name type="scientific">Halarchaeum grantii</name>
    <dbReference type="NCBI Taxonomy" id="1193105"/>
    <lineage>
        <taxon>Archaea</taxon>
        <taxon>Methanobacteriati</taxon>
        <taxon>Methanobacteriota</taxon>
        <taxon>Stenosarchaea group</taxon>
        <taxon>Halobacteria</taxon>
        <taxon>Halobacteriales</taxon>
        <taxon>Halobacteriaceae</taxon>
    </lineage>
</organism>
<evidence type="ECO:0000256" key="3">
    <source>
        <dbReference type="ARBA" id="ARBA00022475"/>
    </source>
</evidence>
<feature type="transmembrane region" description="Helical" evidence="7">
    <location>
        <begin position="303"/>
        <end position="335"/>
    </location>
</feature>
<dbReference type="Pfam" id="PF00528">
    <property type="entry name" value="BPD_transp_1"/>
    <property type="match status" value="1"/>
</dbReference>
<evidence type="ECO:0000256" key="5">
    <source>
        <dbReference type="ARBA" id="ARBA00022989"/>
    </source>
</evidence>
<feature type="transmembrane region" description="Helical" evidence="7">
    <location>
        <begin position="23"/>
        <end position="44"/>
    </location>
</feature>
<evidence type="ECO:0000256" key="1">
    <source>
        <dbReference type="ARBA" id="ARBA00004651"/>
    </source>
</evidence>
<dbReference type="PROSITE" id="PS50928">
    <property type="entry name" value="ABC_TM1"/>
    <property type="match status" value="1"/>
</dbReference>
<dbReference type="EMBL" id="BMPF01000002">
    <property type="protein sequence ID" value="GGL35258.1"/>
    <property type="molecule type" value="Genomic_DNA"/>
</dbReference>
<evidence type="ECO:0000256" key="2">
    <source>
        <dbReference type="ARBA" id="ARBA00022448"/>
    </source>
</evidence>
<name>A0A830FAE0_9EURY</name>
<feature type="transmembrane region" description="Helical" evidence="7">
    <location>
        <begin position="256"/>
        <end position="282"/>
    </location>
</feature>
<reference evidence="10 11" key="1">
    <citation type="journal article" date="2019" name="Int. J. Syst. Evol. Microbiol.">
        <title>The Global Catalogue of Microorganisms (GCM) 10K type strain sequencing project: providing services to taxonomists for standard genome sequencing and annotation.</title>
        <authorList>
            <consortium name="The Broad Institute Genomics Platform"/>
            <consortium name="The Broad Institute Genome Sequencing Center for Infectious Disease"/>
            <person name="Wu L."/>
            <person name="Ma J."/>
        </authorList>
    </citation>
    <scope>NUCLEOTIDE SEQUENCE [LARGE SCALE GENOMIC DNA]</scope>
    <source>
        <strain evidence="10 11">JCM 19585</strain>
    </source>
</reference>
<proteinExistence type="inferred from homology"/>
<feature type="transmembrane region" description="Helical" evidence="7">
    <location>
        <begin position="116"/>
        <end position="133"/>
    </location>
</feature>
<feature type="transmembrane region" description="Helical" evidence="7">
    <location>
        <begin position="50"/>
        <end position="72"/>
    </location>
</feature>
<dbReference type="RefSeq" id="WP_188883142.1">
    <property type="nucleotide sequence ID" value="NZ_BMPF01000002.1"/>
</dbReference>
<feature type="domain" description="ABC transmembrane type-1" evidence="9">
    <location>
        <begin position="254"/>
        <end position="452"/>
    </location>
</feature>
<keyword evidence="5 7" id="KW-1133">Transmembrane helix</keyword>
<dbReference type="AlphaFoldDB" id="A0A830FAE0"/>
<comment type="similarity">
    <text evidence="7">Belongs to the binding-protein-dependent transport system permease family.</text>
</comment>
<feature type="region of interest" description="Disordered" evidence="8">
    <location>
        <begin position="459"/>
        <end position="478"/>
    </location>
</feature>
<dbReference type="GO" id="GO:0055085">
    <property type="term" value="P:transmembrane transport"/>
    <property type="evidence" value="ECO:0007669"/>
    <property type="project" value="InterPro"/>
</dbReference>
<keyword evidence="6 7" id="KW-0472">Membrane</keyword>
<dbReference type="InterPro" id="IPR000515">
    <property type="entry name" value="MetI-like"/>
</dbReference>
<evidence type="ECO:0000256" key="6">
    <source>
        <dbReference type="ARBA" id="ARBA00023136"/>
    </source>
</evidence>
<dbReference type="Proteomes" id="UP000628840">
    <property type="component" value="Unassembled WGS sequence"/>
</dbReference>
<comment type="caution">
    <text evidence="10">The sequence shown here is derived from an EMBL/GenBank/DDBJ whole genome shotgun (WGS) entry which is preliminary data.</text>
</comment>
<evidence type="ECO:0000256" key="7">
    <source>
        <dbReference type="RuleBase" id="RU363032"/>
    </source>
</evidence>
<dbReference type="InterPro" id="IPR025966">
    <property type="entry name" value="OppC_N"/>
</dbReference>
<evidence type="ECO:0000256" key="8">
    <source>
        <dbReference type="SAM" id="MobiDB-lite"/>
    </source>
</evidence>
<keyword evidence="2 7" id="KW-0813">Transport</keyword>
<dbReference type="PANTHER" id="PTHR43386">
    <property type="entry name" value="OLIGOPEPTIDE TRANSPORT SYSTEM PERMEASE PROTEIN APPC"/>
    <property type="match status" value="1"/>
</dbReference>
<dbReference type="GO" id="GO:0005886">
    <property type="term" value="C:plasma membrane"/>
    <property type="evidence" value="ECO:0007669"/>
    <property type="project" value="UniProtKB-SubCell"/>
</dbReference>
<evidence type="ECO:0000259" key="9">
    <source>
        <dbReference type="PROSITE" id="PS50928"/>
    </source>
</evidence>
<dbReference type="Pfam" id="PF12911">
    <property type="entry name" value="OppC_N"/>
    <property type="match status" value="1"/>
</dbReference>
<keyword evidence="11" id="KW-1185">Reference proteome</keyword>
<dbReference type="PANTHER" id="PTHR43386:SF1">
    <property type="entry name" value="D,D-DIPEPTIDE TRANSPORT SYSTEM PERMEASE PROTEIN DDPC-RELATED"/>
    <property type="match status" value="1"/>
</dbReference>
<evidence type="ECO:0000313" key="11">
    <source>
        <dbReference type="Proteomes" id="UP000628840"/>
    </source>
</evidence>
<feature type="transmembrane region" description="Helical" evidence="7">
    <location>
        <begin position="160"/>
        <end position="179"/>
    </location>
</feature>
<sequence length="478" mass="50587">MSEHETVEGEGLRERVRADPWPAARWALVLACLLAVEAGALASFVTSWPWAAAFGWLGGVCHAVAAAGNALADLPTLLSRAWLDNRGYRTPDGAWHGTFMGLAPAVVWALRVALVYAYAAAVIGWCWRGYLVFRERYRYAAWTPTDDAVDRFRGHDWGRFGLVVVLAFVVLAVFAPTLGPTTVDRNIANPYDHQIAYYDGGVQTTSVGLANLRSASRGAGQNVGIGAYDRFGRFHPVGTLPSGKDLFTFMAAGARVSLFVGLLATAISAVVALALALLSAYYRGVFDLVTVLASDSVQAMPRLLVVIMLGVVLSGTWIAGVYSGALVLALVFGFWGWPGLWRAVRGPALQAVESDWVDAARSFGEGVPTLLGRHVAPFVVGYLLVYASMGIGGIMIGTAGLSYLGLGIHAPTPEWGRAVAIGQQYVVSPSWHISVLPGLAITLVVVGFNALGDGVRDAIDPRSEGDASAEAAATGGTR</sequence>
<comment type="subcellular location">
    <subcellularLocation>
        <location evidence="1 7">Cell membrane</location>
        <topology evidence="1 7">Multi-pass membrane protein</topology>
    </subcellularLocation>
</comment>
<dbReference type="SUPFAM" id="SSF161098">
    <property type="entry name" value="MetI-like"/>
    <property type="match status" value="1"/>
</dbReference>
<gene>
    <name evidence="10" type="ORF">GCM10009037_18610</name>
</gene>
<keyword evidence="3" id="KW-1003">Cell membrane</keyword>
<protein>
    <submittedName>
        <fullName evidence="10">Peptide ABC transporter permease</fullName>
    </submittedName>
</protein>
<dbReference type="InterPro" id="IPR035906">
    <property type="entry name" value="MetI-like_sf"/>
</dbReference>
<evidence type="ECO:0000313" key="10">
    <source>
        <dbReference type="EMBL" id="GGL35258.1"/>
    </source>
</evidence>
<keyword evidence="4 7" id="KW-0812">Transmembrane</keyword>
<dbReference type="CDD" id="cd06261">
    <property type="entry name" value="TM_PBP2"/>
    <property type="match status" value="1"/>
</dbReference>
<dbReference type="OrthoDB" id="312811at2157"/>
<dbReference type="InterPro" id="IPR050366">
    <property type="entry name" value="BP-dependent_transpt_permease"/>
</dbReference>
<evidence type="ECO:0000256" key="4">
    <source>
        <dbReference type="ARBA" id="ARBA00022692"/>
    </source>
</evidence>
<dbReference type="Gene3D" id="1.10.3720.10">
    <property type="entry name" value="MetI-like"/>
    <property type="match status" value="1"/>
</dbReference>